<evidence type="ECO:0000313" key="2">
    <source>
        <dbReference type="EMBL" id="KAH1032547.1"/>
    </source>
</evidence>
<name>A0A9D3U9T2_9ROSI</name>
<keyword evidence="3" id="KW-1185">Reference proteome</keyword>
<protein>
    <recommendedName>
        <fullName evidence="1">RNase H type-1 domain-containing protein</fullName>
    </recommendedName>
</protein>
<dbReference type="CDD" id="cd06222">
    <property type="entry name" value="RNase_H_like"/>
    <property type="match status" value="1"/>
</dbReference>
<dbReference type="EMBL" id="JAIQCV010000013">
    <property type="protein sequence ID" value="KAH1032547.1"/>
    <property type="molecule type" value="Genomic_DNA"/>
</dbReference>
<dbReference type="Gene3D" id="3.30.420.10">
    <property type="entry name" value="Ribonuclease H-like superfamily/Ribonuclease H"/>
    <property type="match status" value="1"/>
</dbReference>
<dbReference type="SUPFAM" id="SSF53098">
    <property type="entry name" value="Ribonuclease H-like"/>
    <property type="match status" value="1"/>
</dbReference>
<dbReference type="GO" id="GO:0004523">
    <property type="term" value="F:RNA-DNA hybrid ribonuclease activity"/>
    <property type="evidence" value="ECO:0007669"/>
    <property type="project" value="InterPro"/>
</dbReference>
<dbReference type="Pfam" id="PF13456">
    <property type="entry name" value="RVT_3"/>
    <property type="match status" value="1"/>
</dbReference>
<dbReference type="InterPro" id="IPR012337">
    <property type="entry name" value="RNaseH-like_sf"/>
</dbReference>
<dbReference type="OrthoDB" id="1002123at2759"/>
<proteinExistence type="predicted"/>
<organism evidence="2 3">
    <name type="scientific">Gossypium stocksii</name>
    <dbReference type="NCBI Taxonomy" id="47602"/>
    <lineage>
        <taxon>Eukaryota</taxon>
        <taxon>Viridiplantae</taxon>
        <taxon>Streptophyta</taxon>
        <taxon>Embryophyta</taxon>
        <taxon>Tracheophyta</taxon>
        <taxon>Spermatophyta</taxon>
        <taxon>Magnoliopsida</taxon>
        <taxon>eudicotyledons</taxon>
        <taxon>Gunneridae</taxon>
        <taxon>Pentapetalae</taxon>
        <taxon>rosids</taxon>
        <taxon>malvids</taxon>
        <taxon>Malvales</taxon>
        <taxon>Malvaceae</taxon>
        <taxon>Malvoideae</taxon>
        <taxon>Gossypium</taxon>
    </lineage>
</organism>
<comment type="caution">
    <text evidence="2">The sequence shown here is derived from an EMBL/GenBank/DDBJ whole genome shotgun (WGS) entry which is preliminary data.</text>
</comment>
<dbReference type="InterPro" id="IPR002156">
    <property type="entry name" value="RNaseH_domain"/>
</dbReference>
<dbReference type="GO" id="GO:0003676">
    <property type="term" value="F:nucleic acid binding"/>
    <property type="evidence" value="ECO:0007669"/>
    <property type="project" value="InterPro"/>
</dbReference>
<accession>A0A9D3U9T2</accession>
<dbReference type="Proteomes" id="UP000828251">
    <property type="component" value="Unassembled WGS sequence"/>
</dbReference>
<dbReference type="InterPro" id="IPR036397">
    <property type="entry name" value="RNaseH_sf"/>
</dbReference>
<dbReference type="InterPro" id="IPR044730">
    <property type="entry name" value="RNase_H-like_dom_plant"/>
</dbReference>
<dbReference type="PANTHER" id="PTHR33033:SF118">
    <property type="entry name" value="OS02G0175302 PROTEIN"/>
    <property type="match status" value="1"/>
</dbReference>
<evidence type="ECO:0000313" key="3">
    <source>
        <dbReference type="Proteomes" id="UP000828251"/>
    </source>
</evidence>
<sequence>MAGSMVFSWRFQCRWNTRRKNWVSQNLIAMEVFPNFIESLMLVAYHSREANLRGVITGALLLRAEEIPLTGNYINGIIESQHQLWLFRLHSLERLAWWFRAKWPDSHYTIEDIFWNPNECGVGRKLKASRAGVCWISPPPGHVKFNVDGSVFGVSNKAGIGGIFRDEGGRALITFSKSIVMASPHLAEILAVKEACVLFCFSKWKGSHALMVECDSRFKNFYNARGPTSIISNVQALATGVNWRI</sequence>
<dbReference type="PANTHER" id="PTHR33033">
    <property type="entry name" value="POLYNUCLEOTIDYL TRANSFERASE, RIBONUCLEASE H-LIKE SUPERFAMILY PROTEIN-RELATED"/>
    <property type="match status" value="1"/>
</dbReference>
<evidence type="ECO:0000259" key="1">
    <source>
        <dbReference type="Pfam" id="PF13456"/>
    </source>
</evidence>
<reference evidence="2 3" key="1">
    <citation type="journal article" date="2021" name="Plant Biotechnol. J.">
        <title>Multi-omics assisted identification of the key and species-specific regulatory components of drought-tolerant mechanisms in Gossypium stocksii.</title>
        <authorList>
            <person name="Yu D."/>
            <person name="Ke L."/>
            <person name="Zhang D."/>
            <person name="Wu Y."/>
            <person name="Sun Y."/>
            <person name="Mei J."/>
            <person name="Sun J."/>
            <person name="Sun Y."/>
        </authorList>
    </citation>
    <scope>NUCLEOTIDE SEQUENCE [LARGE SCALE GENOMIC DNA]</scope>
    <source>
        <strain evidence="3">cv. E1</strain>
        <tissue evidence="2">Leaf</tissue>
    </source>
</reference>
<gene>
    <name evidence="2" type="ORF">J1N35_044721</name>
</gene>
<dbReference type="AlphaFoldDB" id="A0A9D3U9T2"/>
<feature type="domain" description="RNase H type-1" evidence="1">
    <location>
        <begin position="146"/>
        <end position="217"/>
    </location>
</feature>